<dbReference type="Proteomes" id="UP000516075">
    <property type="component" value="Segment"/>
</dbReference>
<reference evidence="2" key="1">
    <citation type="submission" date="2020-07" db="EMBL/GenBank/DDBJ databases">
        <title>The first head-tailed virus, MFTV1, produced by a hyperthermophilic deep-sea methanogen.</title>
        <authorList>
            <person name="Thiroux S."/>
            <person name="Dupont S."/>
            <person name="Nesbo C.L."/>
            <person name="Bienvenu N."/>
            <person name="Krupovic M."/>
            <person name="L'Haridon S."/>
            <person name="Marie D."/>
            <person name="Forterre P."/>
            <person name="Godfroy A."/>
            <person name="Geslin C."/>
        </authorList>
    </citation>
    <scope>NUCLEOTIDE SEQUENCE [LARGE SCALE GENOMIC DNA]</scope>
</reference>
<dbReference type="GeneID" id="80402015"/>
<evidence type="ECO:0000256" key="1">
    <source>
        <dbReference type="SAM" id="MobiDB-lite"/>
    </source>
</evidence>
<sequence>MQIWMKVLEPTTIDGREITKDFIMQYAPTLKGKPVNIDHNYFNASNTAVGEVKQVAVNPETGELYALLEIFDDVYNQIKDELKGASIEWNANPSGDTGMFRAVALCVNTVPKVPTTMGTQAEVVAASPSHKSKMEVVDGNWDKTKAIQALRKWASSDGSGDKDKIDWDKYKLGFAYYDPNKKEDFGSYKFPHHTVVNGKLVLHKQGLFTAMAYVNGAMGATIPENVRKEVYKHLREHYKRDLGMKSDEVPEFKASEKLEQELIEKVKKAVVEDLKKDMPEIMASALKKQLPELLASIKEVKKEQNETKEVKEINASEICEKLNNIEALLKTIVKKQLNSSEISASKPPSGKGKPDVYENGVIIDL</sequence>
<feature type="region of interest" description="Disordered" evidence="1">
    <location>
        <begin position="339"/>
        <end position="365"/>
    </location>
</feature>
<name>A0A7G9VYR6_9CAUD</name>
<evidence type="ECO:0000313" key="2">
    <source>
        <dbReference type="EMBL" id="QNO11481.1"/>
    </source>
</evidence>
<protein>
    <submittedName>
        <fullName evidence="2">Uncharacterized protein</fullName>
    </submittedName>
</protein>
<proteinExistence type="predicted"/>
<evidence type="ECO:0000313" key="3">
    <source>
        <dbReference type="Proteomes" id="UP000516075"/>
    </source>
</evidence>
<keyword evidence="3" id="KW-1185">Reference proteome</keyword>
<accession>A0A7G9VYR6</accession>
<dbReference type="RefSeq" id="YP_010772306.1">
    <property type="nucleotide sequence ID" value="NC_074641.1"/>
</dbReference>
<organism evidence="2">
    <name type="scientific">Methanocaldococcus fervens tailed virus 1</name>
    <dbReference type="NCBI Taxonomy" id="2759191"/>
    <lineage>
        <taxon>Viruses</taxon>
        <taxon>Duplodnaviria</taxon>
        <taxon>Heunggongvirae</taxon>
        <taxon>Uroviricota</taxon>
        <taxon>Caudoviricetes</taxon>
        <taxon>Fervensviridae</taxon>
        <taxon>Deepoceanvirus</taxon>
        <taxon>Deepoceanvirus guaymasense</taxon>
    </lineage>
</organism>
<dbReference type="EMBL" id="MT711370">
    <property type="protein sequence ID" value="QNO11481.1"/>
    <property type="molecule type" value="Genomic_DNA"/>
</dbReference>
<dbReference type="KEGG" id="vg:80402015"/>